<keyword evidence="3" id="KW-1185">Reference proteome</keyword>
<dbReference type="SMART" id="SM00943">
    <property type="entry name" value="Prim-Pol"/>
    <property type="match status" value="1"/>
</dbReference>
<evidence type="ECO:0000313" key="2">
    <source>
        <dbReference type="EMBL" id="MDT0343180.1"/>
    </source>
</evidence>
<evidence type="ECO:0000259" key="1">
    <source>
        <dbReference type="SMART" id="SM00943"/>
    </source>
</evidence>
<dbReference type="RefSeq" id="WP_311704318.1">
    <property type="nucleotide sequence ID" value="NZ_JAVREL010000005.1"/>
</dbReference>
<dbReference type="Proteomes" id="UP001183246">
    <property type="component" value="Unassembled WGS sequence"/>
</dbReference>
<reference evidence="3" key="1">
    <citation type="submission" date="2023-07" db="EMBL/GenBank/DDBJ databases">
        <title>30 novel species of actinomycetes from the DSMZ collection.</title>
        <authorList>
            <person name="Nouioui I."/>
        </authorList>
    </citation>
    <scope>NUCLEOTIDE SEQUENCE [LARGE SCALE GENOMIC DNA]</scope>
    <source>
        <strain evidence="3">DSM 44938</strain>
    </source>
</reference>
<evidence type="ECO:0000313" key="3">
    <source>
        <dbReference type="Proteomes" id="UP001183246"/>
    </source>
</evidence>
<proteinExistence type="predicted"/>
<accession>A0ABU2MNP3</accession>
<feature type="domain" description="DNA primase/polymerase bifunctional N-terminal" evidence="1">
    <location>
        <begin position="30"/>
        <end position="208"/>
    </location>
</feature>
<protein>
    <submittedName>
        <fullName evidence="2">Bifunctional DNA primase/polymerase</fullName>
    </submittedName>
</protein>
<dbReference type="Pfam" id="PF09250">
    <property type="entry name" value="Prim-Pol"/>
    <property type="match status" value="1"/>
</dbReference>
<sequence length="222" mass="23724">MGVEETSGVIAGVGAPPIPAQQGGILLESALRYVRERQWDVLPGAWLEIDNGAMRCSCADFRCDAPGAHPLRRDWSVLTSGSAMMIRRLWSREPRASILLPTGRAFDVLEVPEPAGCLALARMARTGVEPGPVAVTPGGRMQFFVLPGSTAGTDELVRRLGWSTAALDLTPLGEGCFVAAPPTRLGRGGVVRWVNEPTPANRWLPDAAELITPLAYACAQEK</sequence>
<dbReference type="EMBL" id="JAVREL010000005">
    <property type="protein sequence ID" value="MDT0343180.1"/>
    <property type="molecule type" value="Genomic_DNA"/>
</dbReference>
<dbReference type="InterPro" id="IPR015330">
    <property type="entry name" value="DNA_primase/pol_bifunc_N"/>
</dbReference>
<comment type="caution">
    <text evidence="2">The sequence shown here is derived from an EMBL/GenBank/DDBJ whole genome shotgun (WGS) entry which is preliminary data.</text>
</comment>
<name>A0ABU2MNP3_9ACTN</name>
<gene>
    <name evidence="2" type="ORF">RM590_11220</name>
</gene>
<organism evidence="2 3">
    <name type="scientific">Streptomyces litchfieldiae</name>
    <dbReference type="NCBI Taxonomy" id="3075543"/>
    <lineage>
        <taxon>Bacteria</taxon>
        <taxon>Bacillati</taxon>
        <taxon>Actinomycetota</taxon>
        <taxon>Actinomycetes</taxon>
        <taxon>Kitasatosporales</taxon>
        <taxon>Streptomycetaceae</taxon>
        <taxon>Streptomyces</taxon>
    </lineage>
</organism>